<dbReference type="GO" id="GO:0006355">
    <property type="term" value="P:regulation of DNA-templated transcription"/>
    <property type="evidence" value="ECO:0007669"/>
    <property type="project" value="InterPro"/>
</dbReference>
<name>C2JZP1_LACRM</name>
<comment type="caution">
    <text evidence="4">The sequence shown here is derived from an EMBL/GenBank/DDBJ whole genome shotgun (WGS) entry which is preliminary data.</text>
</comment>
<proteinExistence type="predicted"/>
<dbReference type="InterPro" id="IPR000792">
    <property type="entry name" value="Tscrpt_reg_LuxR_C"/>
</dbReference>
<dbReference type="HOGENOM" id="CLU_096125_0_0_9"/>
<evidence type="ECO:0000259" key="3">
    <source>
        <dbReference type="SMART" id="SM00421"/>
    </source>
</evidence>
<organism evidence="4 5">
    <name type="scientific">Lacticaseibacillus rhamnosus (strain LMS2-1)</name>
    <dbReference type="NCBI Taxonomy" id="525361"/>
    <lineage>
        <taxon>Bacteria</taxon>
        <taxon>Bacillati</taxon>
        <taxon>Bacillota</taxon>
        <taxon>Bacilli</taxon>
        <taxon>Lactobacillales</taxon>
        <taxon>Lactobacillaceae</taxon>
        <taxon>Lacticaseibacillus</taxon>
    </lineage>
</organism>
<keyword evidence="2" id="KW-0804">Transcription</keyword>
<protein>
    <submittedName>
        <fullName evidence="4">Transcriptional regulator, LuxR family</fullName>
    </submittedName>
</protein>
<dbReference type="Pfam" id="PF09860">
    <property type="entry name" value="DUF2087"/>
    <property type="match status" value="1"/>
</dbReference>
<evidence type="ECO:0000313" key="5">
    <source>
        <dbReference type="Proteomes" id="UP000004525"/>
    </source>
</evidence>
<dbReference type="AlphaFoldDB" id="C2JZP1"/>
<dbReference type="SMART" id="SM00421">
    <property type="entry name" value="HTH_LUXR"/>
    <property type="match status" value="1"/>
</dbReference>
<dbReference type="InterPro" id="IPR036388">
    <property type="entry name" value="WH-like_DNA-bd_sf"/>
</dbReference>
<evidence type="ECO:0000256" key="1">
    <source>
        <dbReference type="ARBA" id="ARBA00023015"/>
    </source>
</evidence>
<dbReference type="Pfam" id="PF00196">
    <property type="entry name" value="GerE"/>
    <property type="match status" value="1"/>
</dbReference>
<reference evidence="4" key="1">
    <citation type="submission" date="2009-01" db="EMBL/GenBank/DDBJ databases">
        <authorList>
            <person name="Qin X."/>
            <person name="Bachman B."/>
            <person name="Battles P."/>
            <person name="Bell A."/>
            <person name="Bess C."/>
            <person name="Bickham C."/>
            <person name="Chaboub L."/>
            <person name="Chen D."/>
            <person name="Coyle M."/>
            <person name="Deiros D.R."/>
            <person name="Dinh H."/>
            <person name="Forbes L."/>
            <person name="Fowler G."/>
            <person name="Francisco L."/>
            <person name="Fu Q."/>
            <person name="Gubbala S."/>
            <person name="Hale W."/>
            <person name="Han Y."/>
            <person name="Hemphill L."/>
            <person name="Highlander S.K."/>
            <person name="Hirani K."/>
            <person name="Hogues M."/>
            <person name="Jackson L."/>
            <person name="Jakkamsetti A."/>
            <person name="Javaid M."/>
            <person name="Jiang H."/>
            <person name="Korchina V."/>
            <person name="Kovar C."/>
            <person name="Lara F."/>
            <person name="Lee S."/>
            <person name="Mata R."/>
            <person name="Mathew T."/>
            <person name="Moen C."/>
            <person name="Morales K."/>
            <person name="Munidasa M."/>
            <person name="Nazareth L."/>
            <person name="Ngo R."/>
            <person name="Nguyen L."/>
            <person name="Okwuonu G."/>
            <person name="Ongeri F."/>
            <person name="Patil S."/>
            <person name="Petrosino J."/>
            <person name="Pham C."/>
            <person name="Pham P."/>
            <person name="Pu L.-L."/>
            <person name="Puazo M."/>
            <person name="Raj R."/>
            <person name="Reid J."/>
            <person name="Rouhana J."/>
            <person name="Saada N."/>
            <person name="Shang Y."/>
            <person name="Simmons D."/>
            <person name="Thornton R."/>
            <person name="Warren J."/>
            <person name="Weissenberger G."/>
            <person name="Zhang J."/>
            <person name="Zhang L."/>
            <person name="Zhou C."/>
            <person name="Zhu D."/>
            <person name="Muzny D."/>
            <person name="Worley K."/>
            <person name="Gibbs R."/>
        </authorList>
    </citation>
    <scope>NUCLEOTIDE SEQUENCE [LARGE SCALE GENOMIC DNA]</scope>
    <source>
        <strain evidence="4">LMS2-1</strain>
    </source>
</reference>
<dbReference type="GO" id="GO:0003677">
    <property type="term" value="F:DNA binding"/>
    <property type="evidence" value="ECO:0007669"/>
    <property type="project" value="InterPro"/>
</dbReference>
<dbReference type="InterPro" id="IPR016032">
    <property type="entry name" value="Sig_transdc_resp-reg_C-effctor"/>
</dbReference>
<dbReference type="SUPFAM" id="SSF46894">
    <property type="entry name" value="C-terminal effector domain of the bipartite response regulators"/>
    <property type="match status" value="1"/>
</dbReference>
<feature type="domain" description="HTH luxR-type" evidence="3">
    <location>
        <begin position="110"/>
        <end position="162"/>
    </location>
</feature>
<gene>
    <name evidence="4" type="ORF">HMPREF0539_2376</name>
</gene>
<evidence type="ECO:0000313" key="4">
    <source>
        <dbReference type="EMBL" id="EEN79388.1"/>
    </source>
</evidence>
<keyword evidence="1" id="KW-0805">Transcription regulation</keyword>
<dbReference type="Gene3D" id="1.10.10.10">
    <property type="entry name" value="Winged helix-like DNA-binding domain superfamily/Winged helix DNA-binding domain"/>
    <property type="match status" value="1"/>
</dbReference>
<sequence>MGLVVGHFFVVRTFLSDKTTVCELIYKQYQERFVYKITNNIFVYKIFELQQGYYLESGYLHCHYCDTSFAVDEVYPQNGRYFTAEAMIKRHIQQVHNGALAALLQQPASQLGVSASQQQVLRLFAQGLSDTVIAQRLKVSASTIRNYRFKFREKQQQAQHFLAAMALLALPDALIMPHDGATMIDDRYAITPQEREKTLKAFLTPDGRVTNWPAKEKRKLIILSEIFKDFDPQKNYSETAVNEILQRHVSDYVTVRRNLIEYGFLNRTADGRTYWVNANGPAR</sequence>
<evidence type="ECO:0000256" key="2">
    <source>
        <dbReference type="ARBA" id="ARBA00023163"/>
    </source>
</evidence>
<dbReference type="Proteomes" id="UP000004525">
    <property type="component" value="Unassembled WGS sequence"/>
</dbReference>
<accession>C2JZP1</accession>
<dbReference type="PRINTS" id="PR00038">
    <property type="entry name" value="HTHLUXR"/>
</dbReference>
<dbReference type="EMBL" id="ACIZ01000099">
    <property type="protein sequence ID" value="EEN79388.1"/>
    <property type="molecule type" value="Genomic_DNA"/>
</dbReference>
<keyword evidence="5" id="KW-1185">Reference proteome</keyword>
<dbReference type="InterPro" id="IPR018656">
    <property type="entry name" value="DUF2087"/>
</dbReference>